<dbReference type="InterPro" id="IPR011053">
    <property type="entry name" value="Single_hybrid_motif"/>
</dbReference>
<feature type="region of interest" description="Disordered" evidence="2">
    <location>
        <begin position="26"/>
        <end position="75"/>
    </location>
</feature>
<evidence type="ECO:0000256" key="2">
    <source>
        <dbReference type="SAM" id="MobiDB-lite"/>
    </source>
</evidence>
<dbReference type="SUPFAM" id="SSF51230">
    <property type="entry name" value="Single hybrid motif"/>
    <property type="match status" value="1"/>
</dbReference>
<evidence type="ECO:0000256" key="1">
    <source>
        <dbReference type="ARBA" id="ARBA00023267"/>
    </source>
</evidence>
<feature type="compositionally biased region" description="Low complexity" evidence="2">
    <location>
        <begin position="30"/>
        <end position="68"/>
    </location>
</feature>
<dbReference type="InterPro" id="IPR050709">
    <property type="entry name" value="Biotin_Carboxyl_Carrier/Decarb"/>
</dbReference>
<feature type="domain" description="Lipoyl-binding" evidence="3">
    <location>
        <begin position="64"/>
        <end position="140"/>
    </location>
</feature>
<dbReference type="InterPro" id="IPR001882">
    <property type="entry name" value="Biotin_BS"/>
</dbReference>
<dbReference type="FunFam" id="2.40.50.100:FF:000003">
    <property type="entry name" value="Acetyl-CoA carboxylase biotin carboxyl carrier protein"/>
    <property type="match status" value="1"/>
</dbReference>
<dbReference type="PROSITE" id="PS50968">
    <property type="entry name" value="BIOTINYL_LIPOYL"/>
    <property type="match status" value="1"/>
</dbReference>
<reference evidence="4" key="1">
    <citation type="submission" date="2019-08" db="EMBL/GenBank/DDBJ databases">
        <authorList>
            <person name="Kucharzyk K."/>
            <person name="Murdoch R.W."/>
            <person name="Higgins S."/>
            <person name="Loffler F."/>
        </authorList>
    </citation>
    <scope>NUCLEOTIDE SEQUENCE</scope>
</reference>
<dbReference type="EMBL" id="VSSQ01026004">
    <property type="protein sequence ID" value="MPM74498.1"/>
    <property type="molecule type" value="Genomic_DNA"/>
</dbReference>
<gene>
    <name evidence="4" type="primary">gcdC_13</name>
    <name evidence="4" type="ORF">SDC9_121486</name>
</gene>
<dbReference type="InterPro" id="IPR000089">
    <property type="entry name" value="Biotin_lipoyl"/>
</dbReference>
<dbReference type="PANTHER" id="PTHR45266:SF3">
    <property type="entry name" value="OXALOACETATE DECARBOXYLASE ALPHA CHAIN"/>
    <property type="match status" value="1"/>
</dbReference>
<comment type="caution">
    <text evidence="4">The sequence shown here is derived from an EMBL/GenBank/DDBJ whole genome shotgun (WGS) entry which is preliminary data.</text>
</comment>
<keyword evidence="1" id="KW-0092">Biotin</keyword>
<proteinExistence type="predicted"/>
<protein>
    <submittedName>
        <fullName evidence="4">Glutaconyl-CoA decarboxylase subunit gamma</fullName>
    </submittedName>
</protein>
<accession>A0A645CC82</accession>
<name>A0A645CC82_9ZZZZ</name>
<dbReference type="AlphaFoldDB" id="A0A645CC82"/>
<evidence type="ECO:0000259" key="3">
    <source>
        <dbReference type="PROSITE" id="PS50968"/>
    </source>
</evidence>
<organism evidence="4">
    <name type="scientific">bioreactor metagenome</name>
    <dbReference type="NCBI Taxonomy" id="1076179"/>
    <lineage>
        <taxon>unclassified sequences</taxon>
        <taxon>metagenomes</taxon>
        <taxon>ecological metagenomes</taxon>
    </lineage>
</organism>
<dbReference type="PROSITE" id="PS00188">
    <property type="entry name" value="BIOTIN"/>
    <property type="match status" value="1"/>
</dbReference>
<dbReference type="PANTHER" id="PTHR45266">
    <property type="entry name" value="OXALOACETATE DECARBOXYLASE ALPHA CHAIN"/>
    <property type="match status" value="1"/>
</dbReference>
<dbReference type="Gene3D" id="2.40.50.100">
    <property type="match status" value="1"/>
</dbReference>
<dbReference type="Pfam" id="PF00364">
    <property type="entry name" value="Biotin_lipoyl"/>
    <property type="match status" value="1"/>
</dbReference>
<evidence type="ECO:0000313" key="4">
    <source>
        <dbReference type="EMBL" id="MPM74498.1"/>
    </source>
</evidence>
<sequence>MKKFNVTVNGKSYAVEVEEVGAGQGGFTYAPVQQSPAVQATPAPASSAPAPKSLEPKTAPAPKAPESPVSGELLTAPMPGTILDIKVTEGQAVKAGELILILEAMKMENEIVSPKDGVVNKIHTSKSSTVSTGEPLVTIG</sequence>
<dbReference type="CDD" id="cd06850">
    <property type="entry name" value="biotinyl_domain"/>
    <property type="match status" value="1"/>
</dbReference>